<dbReference type="PROSITE" id="PS51186">
    <property type="entry name" value="GNAT"/>
    <property type="match status" value="1"/>
</dbReference>
<dbReference type="Proteomes" id="UP000461880">
    <property type="component" value="Unassembled WGS sequence"/>
</dbReference>
<dbReference type="Pfam" id="PF00583">
    <property type="entry name" value="Acetyltransf_1"/>
    <property type="match status" value="1"/>
</dbReference>
<dbReference type="InterPro" id="IPR016181">
    <property type="entry name" value="Acyl_CoA_acyltransferase"/>
</dbReference>
<dbReference type="GO" id="GO:0008080">
    <property type="term" value="F:N-acetyltransferase activity"/>
    <property type="evidence" value="ECO:0007669"/>
    <property type="project" value="UniProtKB-ARBA"/>
</dbReference>
<evidence type="ECO:0000256" key="2">
    <source>
        <dbReference type="ARBA" id="ARBA00023315"/>
    </source>
</evidence>
<organism evidence="4 5">
    <name type="scientific">Stecheria intestinalis</name>
    <dbReference type="NCBI Taxonomy" id="2606630"/>
    <lineage>
        <taxon>Bacteria</taxon>
        <taxon>Bacillati</taxon>
        <taxon>Bacillota</taxon>
        <taxon>Erysipelotrichia</taxon>
        <taxon>Erysipelotrichales</taxon>
        <taxon>Erysipelotrichaceae</taxon>
        <taxon>Stecheria</taxon>
    </lineage>
</organism>
<dbReference type="RefSeq" id="WP_154503523.1">
    <property type="nucleotide sequence ID" value="NZ_VUMN01000006.1"/>
</dbReference>
<dbReference type="AlphaFoldDB" id="A0A7X2TEV5"/>
<proteinExistence type="predicted"/>
<evidence type="ECO:0000313" key="5">
    <source>
        <dbReference type="Proteomes" id="UP000461880"/>
    </source>
</evidence>
<accession>A0A7X2TEV5</accession>
<name>A0A7X2TEV5_9FIRM</name>
<comment type="caution">
    <text evidence="4">The sequence shown here is derived from an EMBL/GenBank/DDBJ whole genome shotgun (WGS) entry which is preliminary data.</text>
</comment>
<keyword evidence="2" id="KW-0012">Acyltransferase</keyword>
<protein>
    <submittedName>
        <fullName evidence="4">GNAT family N-acetyltransferase</fullName>
    </submittedName>
</protein>
<dbReference type="PANTHER" id="PTHR10545:SF29">
    <property type="entry name" value="GH14572P-RELATED"/>
    <property type="match status" value="1"/>
</dbReference>
<evidence type="ECO:0000256" key="1">
    <source>
        <dbReference type="ARBA" id="ARBA00022679"/>
    </source>
</evidence>
<dbReference type="Gene3D" id="3.40.630.30">
    <property type="match status" value="1"/>
</dbReference>
<feature type="domain" description="N-acetyltransferase" evidence="3">
    <location>
        <begin position="1"/>
        <end position="161"/>
    </location>
</feature>
<dbReference type="CDD" id="cd04301">
    <property type="entry name" value="NAT_SF"/>
    <property type="match status" value="1"/>
</dbReference>
<sequence>MKIRNAEEKDIPVIEKLLMQVLNIHAEERPDLFIPDTVKYTPDELIAMFQNPETPVFCAVDENDQVLGYAMTIQKHRAHSNNMTDVSTLFIDDICVDEKCRGMHVGKQIYQYVKNWAAEQGFYNITLNVWAKNVNAQKFYEAMGMKPMESVMEQILGQKEN</sequence>
<keyword evidence="5" id="KW-1185">Reference proteome</keyword>
<dbReference type="PANTHER" id="PTHR10545">
    <property type="entry name" value="DIAMINE N-ACETYLTRANSFERASE"/>
    <property type="match status" value="1"/>
</dbReference>
<evidence type="ECO:0000313" key="4">
    <source>
        <dbReference type="EMBL" id="MSS58069.1"/>
    </source>
</evidence>
<keyword evidence="1 4" id="KW-0808">Transferase</keyword>
<dbReference type="EMBL" id="VUMN01000006">
    <property type="protein sequence ID" value="MSS58069.1"/>
    <property type="molecule type" value="Genomic_DNA"/>
</dbReference>
<gene>
    <name evidence="4" type="ORF">FYJ51_04035</name>
</gene>
<dbReference type="InterPro" id="IPR000182">
    <property type="entry name" value="GNAT_dom"/>
</dbReference>
<dbReference type="SUPFAM" id="SSF55729">
    <property type="entry name" value="Acyl-CoA N-acyltransferases (Nat)"/>
    <property type="match status" value="1"/>
</dbReference>
<evidence type="ECO:0000259" key="3">
    <source>
        <dbReference type="PROSITE" id="PS51186"/>
    </source>
</evidence>
<reference evidence="4 5" key="1">
    <citation type="submission" date="2019-08" db="EMBL/GenBank/DDBJ databases">
        <title>In-depth cultivation of the pig gut microbiome towards novel bacterial diversity and tailored functional studies.</title>
        <authorList>
            <person name="Wylensek D."/>
            <person name="Hitch T.C.A."/>
            <person name="Clavel T."/>
        </authorList>
    </citation>
    <scope>NUCLEOTIDE SEQUENCE [LARGE SCALE GENOMIC DNA]</scope>
    <source>
        <strain evidence="4 5">Oil+RF-744-GAM-WT-6</strain>
    </source>
</reference>
<dbReference type="InterPro" id="IPR051016">
    <property type="entry name" value="Diverse_Substrate_AcTransf"/>
</dbReference>